<feature type="region of interest" description="Disordered" evidence="1">
    <location>
        <begin position="61"/>
        <end position="102"/>
    </location>
</feature>
<protein>
    <submittedName>
        <fullName evidence="2">Uncharacterized protein</fullName>
    </submittedName>
</protein>
<sequence>MCKLPLHQLQTIQMSTSSTTQFRNRHHNHRPQQFIIGRFRPPSSPLLFVLLRNRGKGRGNSKIIILQPDTQKHAQEREKGVSGGGQSRAGKRREAAFKPTGG</sequence>
<accession>G0UB67</accession>
<organism evidence="2">
    <name type="scientific">Trypanosoma vivax (strain Y486)</name>
    <dbReference type="NCBI Taxonomy" id="1055687"/>
    <lineage>
        <taxon>Eukaryota</taxon>
        <taxon>Discoba</taxon>
        <taxon>Euglenozoa</taxon>
        <taxon>Kinetoplastea</taxon>
        <taxon>Metakinetoplastina</taxon>
        <taxon>Trypanosomatida</taxon>
        <taxon>Trypanosomatidae</taxon>
        <taxon>Trypanosoma</taxon>
        <taxon>Duttonella</taxon>
    </lineage>
</organism>
<evidence type="ECO:0000313" key="2">
    <source>
        <dbReference type="EMBL" id="CCC53054.1"/>
    </source>
</evidence>
<dbReference type="EMBL" id="HE573027">
    <property type="protein sequence ID" value="CCC53054.1"/>
    <property type="molecule type" value="Genomic_DNA"/>
</dbReference>
<proteinExistence type="predicted"/>
<feature type="compositionally biased region" description="Basic and acidic residues" evidence="1">
    <location>
        <begin position="70"/>
        <end position="80"/>
    </location>
</feature>
<name>G0UB67_TRYVY</name>
<gene>
    <name evidence="2" type="ORF">TVY486_1105380</name>
</gene>
<reference evidence="2" key="1">
    <citation type="journal article" date="2012" name="Proc. Natl. Acad. Sci. U.S.A.">
        <title>Antigenic diversity is generated by distinct evolutionary mechanisms in African trypanosome species.</title>
        <authorList>
            <person name="Jackson A.P."/>
            <person name="Berry A."/>
            <person name="Aslett M."/>
            <person name="Allison H.C."/>
            <person name="Burton P."/>
            <person name="Vavrova-Anderson J."/>
            <person name="Brown R."/>
            <person name="Browne H."/>
            <person name="Corton N."/>
            <person name="Hauser H."/>
            <person name="Gamble J."/>
            <person name="Gilderthorp R."/>
            <person name="Marcello L."/>
            <person name="McQuillan J."/>
            <person name="Otto T.D."/>
            <person name="Quail M.A."/>
            <person name="Sanders M.J."/>
            <person name="van Tonder A."/>
            <person name="Ginger M.L."/>
            <person name="Field M.C."/>
            <person name="Barry J.D."/>
            <person name="Hertz-Fowler C."/>
            <person name="Berriman M."/>
        </authorList>
    </citation>
    <scope>NUCLEOTIDE SEQUENCE</scope>
    <source>
        <strain evidence="2">Y486</strain>
    </source>
</reference>
<evidence type="ECO:0000256" key="1">
    <source>
        <dbReference type="SAM" id="MobiDB-lite"/>
    </source>
</evidence>
<dbReference type="AlphaFoldDB" id="G0UB67"/>